<keyword evidence="8" id="KW-1185">Reference proteome</keyword>
<proteinExistence type="inferred from homology"/>
<reference evidence="8" key="1">
    <citation type="journal article" date="2019" name="Int. J. Syst. Evol. Microbiol.">
        <title>The Global Catalogue of Microorganisms (GCM) 10K type strain sequencing project: providing services to taxonomists for standard genome sequencing and annotation.</title>
        <authorList>
            <consortium name="The Broad Institute Genomics Platform"/>
            <consortium name="The Broad Institute Genome Sequencing Center for Infectious Disease"/>
            <person name="Wu L."/>
            <person name="Ma J."/>
        </authorList>
    </citation>
    <scope>NUCLEOTIDE SEQUENCE [LARGE SCALE GENOMIC DNA]</scope>
    <source>
        <strain evidence="8">CECT 8472</strain>
    </source>
</reference>
<keyword evidence="5 7" id="KW-0067">ATP-binding</keyword>
<dbReference type="InterPro" id="IPR013563">
    <property type="entry name" value="Oligopep_ABC_C"/>
</dbReference>
<dbReference type="NCBIfam" id="TIGR01727">
    <property type="entry name" value="oligo_HPY"/>
    <property type="match status" value="1"/>
</dbReference>
<keyword evidence="3" id="KW-0813">Transport</keyword>
<feature type="domain" description="ABC transporter" evidence="6">
    <location>
        <begin position="7"/>
        <end position="256"/>
    </location>
</feature>
<evidence type="ECO:0000256" key="4">
    <source>
        <dbReference type="ARBA" id="ARBA00022741"/>
    </source>
</evidence>
<dbReference type="Pfam" id="PF00005">
    <property type="entry name" value="ABC_tran"/>
    <property type="match status" value="1"/>
</dbReference>
<evidence type="ECO:0000256" key="3">
    <source>
        <dbReference type="ARBA" id="ARBA00022448"/>
    </source>
</evidence>
<dbReference type="InterPro" id="IPR017871">
    <property type="entry name" value="ABC_transporter-like_CS"/>
</dbReference>
<dbReference type="InterPro" id="IPR027417">
    <property type="entry name" value="P-loop_NTPase"/>
</dbReference>
<organism evidence="7 8">
    <name type="scientific">Fodinicurvata halophila</name>
    <dbReference type="NCBI Taxonomy" id="1419723"/>
    <lineage>
        <taxon>Bacteria</taxon>
        <taxon>Pseudomonadati</taxon>
        <taxon>Pseudomonadota</taxon>
        <taxon>Alphaproteobacteria</taxon>
        <taxon>Rhodospirillales</taxon>
        <taxon>Rhodovibrionaceae</taxon>
        <taxon>Fodinicurvata</taxon>
    </lineage>
</organism>
<dbReference type="PROSITE" id="PS50893">
    <property type="entry name" value="ABC_TRANSPORTER_2"/>
    <property type="match status" value="1"/>
</dbReference>
<dbReference type="Proteomes" id="UP001595799">
    <property type="component" value="Unassembled WGS sequence"/>
</dbReference>
<dbReference type="Pfam" id="PF08352">
    <property type="entry name" value="oligo_HPY"/>
    <property type="match status" value="1"/>
</dbReference>
<dbReference type="SUPFAM" id="SSF52540">
    <property type="entry name" value="P-loop containing nucleoside triphosphate hydrolases"/>
    <property type="match status" value="1"/>
</dbReference>
<evidence type="ECO:0000256" key="2">
    <source>
        <dbReference type="ARBA" id="ARBA00005417"/>
    </source>
</evidence>
<comment type="caution">
    <text evidence="7">The sequence shown here is derived from an EMBL/GenBank/DDBJ whole genome shotgun (WGS) entry which is preliminary data.</text>
</comment>
<name>A0ABV8UHJ7_9PROT</name>
<dbReference type="Gene3D" id="3.40.50.300">
    <property type="entry name" value="P-loop containing nucleotide triphosphate hydrolases"/>
    <property type="match status" value="1"/>
</dbReference>
<accession>A0ABV8UHJ7</accession>
<comment type="subcellular location">
    <subcellularLocation>
        <location evidence="1">Cell inner membrane</location>
        <topology evidence="1">Peripheral membrane protein</topology>
    </subcellularLocation>
</comment>
<keyword evidence="4" id="KW-0547">Nucleotide-binding</keyword>
<dbReference type="PANTHER" id="PTHR43776">
    <property type="entry name" value="TRANSPORT ATP-BINDING PROTEIN"/>
    <property type="match status" value="1"/>
</dbReference>
<evidence type="ECO:0000313" key="7">
    <source>
        <dbReference type="EMBL" id="MFC4350721.1"/>
    </source>
</evidence>
<evidence type="ECO:0000259" key="6">
    <source>
        <dbReference type="PROSITE" id="PS50893"/>
    </source>
</evidence>
<dbReference type="PROSITE" id="PS00211">
    <property type="entry name" value="ABC_TRANSPORTER_1"/>
    <property type="match status" value="1"/>
</dbReference>
<protein>
    <submittedName>
        <fullName evidence="7">ABC transporter ATP-binding protein</fullName>
    </submittedName>
</protein>
<dbReference type="EMBL" id="JBHSCW010000002">
    <property type="protein sequence ID" value="MFC4350721.1"/>
    <property type="molecule type" value="Genomic_DNA"/>
</dbReference>
<dbReference type="CDD" id="cd03257">
    <property type="entry name" value="ABC_NikE_OppD_transporters"/>
    <property type="match status" value="1"/>
</dbReference>
<sequence>MSEPAILKVSQLRKAFDSRSGFLGRKAKLHALDGISFEVQAGEAYGLVGESGCGKSTAGRALLRLIEPDSGEVEFKGQSVISASKRRLRELRRHIQMIFQDPYASLNPKQLVGDLLAEPLKVHRIVSDAEIPERVASLLTSVGLPIEAATKFPHEFSGGQRQRIGIARALALEPEFIVADEAVSALDVSIQAQILLLLQKLQAERNLSFLFITHDLGVLRYFCQRGSVMYLGRLVESGPTRDMLDRPLHPYTQMLREASPSPDPKTARATVKVAGEVPSPLDPPKGCHFHPRCPKAMPHCREVYPEMREVEPGRHVACHLHDPSVMGEQMEGN</sequence>
<dbReference type="PANTHER" id="PTHR43776:SF7">
    <property type="entry name" value="D,D-DIPEPTIDE TRANSPORT ATP-BINDING PROTEIN DDPF-RELATED"/>
    <property type="match status" value="1"/>
</dbReference>
<comment type="similarity">
    <text evidence="2">Belongs to the ABC transporter superfamily.</text>
</comment>
<dbReference type="InterPro" id="IPR050319">
    <property type="entry name" value="ABC_transp_ATP-bind"/>
</dbReference>
<dbReference type="InterPro" id="IPR003439">
    <property type="entry name" value="ABC_transporter-like_ATP-bd"/>
</dbReference>
<evidence type="ECO:0000313" key="8">
    <source>
        <dbReference type="Proteomes" id="UP001595799"/>
    </source>
</evidence>
<dbReference type="SMART" id="SM00382">
    <property type="entry name" value="AAA"/>
    <property type="match status" value="1"/>
</dbReference>
<dbReference type="RefSeq" id="WP_382421066.1">
    <property type="nucleotide sequence ID" value="NZ_JBHSCW010000002.1"/>
</dbReference>
<dbReference type="GO" id="GO:0005524">
    <property type="term" value="F:ATP binding"/>
    <property type="evidence" value="ECO:0007669"/>
    <property type="project" value="UniProtKB-KW"/>
</dbReference>
<evidence type="ECO:0000256" key="1">
    <source>
        <dbReference type="ARBA" id="ARBA00004417"/>
    </source>
</evidence>
<gene>
    <name evidence="7" type="ORF">ACFOW6_04100</name>
</gene>
<evidence type="ECO:0000256" key="5">
    <source>
        <dbReference type="ARBA" id="ARBA00022840"/>
    </source>
</evidence>
<dbReference type="InterPro" id="IPR003593">
    <property type="entry name" value="AAA+_ATPase"/>
</dbReference>